<evidence type="ECO:0000313" key="7">
    <source>
        <dbReference type="EMBL" id="OMO95288.1"/>
    </source>
</evidence>
<protein>
    <submittedName>
        <fullName evidence="7">S locus-related glycoprotein 1 binding pollen coat</fullName>
    </submittedName>
</protein>
<keyword evidence="5" id="KW-1015">Disulfide bond</keyword>
<feature type="signal peptide" evidence="6">
    <location>
        <begin position="1"/>
        <end position="23"/>
    </location>
</feature>
<evidence type="ECO:0000256" key="2">
    <source>
        <dbReference type="ARBA" id="ARBA00022529"/>
    </source>
</evidence>
<proteinExistence type="inferred from homology"/>
<dbReference type="Pfam" id="PF07333">
    <property type="entry name" value="SLR1-BP"/>
    <property type="match status" value="1"/>
</dbReference>
<dbReference type="PANTHER" id="PTHR33830">
    <property type="entry name" value="DEFENSIN-LIKE PROTEIN 184-RELATED"/>
    <property type="match status" value="1"/>
</dbReference>
<keyword evidence="2" id="KW-0929">Antimicrobial</keyword>
<sequence length="85" mass="9610">MAKFSYTYLLLLIVLVFSVISMAMPVAAQADAQKRCQKILYPKGCTLMDCRKKCFQKFGSIGGQCIPTNQAQTIYECLCVYNCHR</sequence>
<dbReference type="OrthoDB" id="1869961at2759"/>
<evidence type="ECO:0000256" key="5">
    <source>
        <dbReference type="ARBA" id="ARBA00023157"/>
    </source>
</evidence>
<reference evidence="8" key="1">
    <citation type="submission" date="2013-09" db="EMBL/GenBank/DDBJ databases">
        <title>Corchorus olitorius genome sequencing.</title>
        <authorList>
            <person name="Alam M."/>
            <person name="Haque M.S."/>
            <person name="Islam M.S."/>
            <person name="Emdad E.M."/>
            <person name="Islam M.M."/>
            <person name="Ahmed B."/>
            <person name="Halim A."/>
            <person name="Hossen Q.M.M."/>
            <person name="Hossain M.Z."/>
            <person name="Ahmed R."/>
            <person name="Khan M.M."/>
            <person name="Islam R."/>
            <person name="Rashid M.M."/>
            <person name="Khan S.A."/>
            <person name="Rahman M.S."/>
            <person name="Alam M."/>
            <person name="Yahiya A.S."/>
            <person name="Khan M.S."/>
            <person name="Azam M.S."/>
            <person name="Haque T."/>
            <person name="Lashkar M.Z.H."/>
            <person name="Akhand A.I."/>
            <person name="Morshed G."/>
            <person name="Roy S."/>
            <person name="Uddin K.S."/>
            <person name="Rabeya T."/>
            <person name="Hossain A.S."/>
            <person name="Chowdhury A."/>
            <person name="Snigdha A.R."/>
            <person name="Mortoza M.S."/>
            <person name="Matin S.A."/>
            <person name="Hoque S.M.E."/>
            <person name="Islam M.K."/>
            <person name="Roy D.K."/>
            <person name="Haider R."/>
            <person name="Moosa M.M."/>
            <person name="Elias S.M."/>
            <person name="Hasan A.M."/>
            <person name="Jahan S."/>
            <person name="Shafiuddin M."/>
            <person name="Mahmood N."/>
            <person name="Shommy N.S."/>
        </authorList>
    </citation>
    <scope>NUCLEOTIDE SEQUENCE [LARGE SCALE GENOMIC DNA]</scope>
    <source>
        <strain evidence="8">cv. O-4</strain>
    </source>
</reference>
<dbReference type="GO" id="GO:0031640">
    <property type="term" value="P:killing of cells of another organism"/>
    <property type="evidence" value="ECO:0007669"/>
    <property type="project" value="UniProtKB-KW"/>
</dbReference>
<feature type="chain" id="PRO_5012096686" evidence="6">
    <location>
        <begin position="24"/>
        <end position="85"/>
    </location>
</feature>
<keyword evidence="4" id="KW-0611">Plant defense</keyword>
<evidence type="ECO:0000256" key="6">
    <source>
        <dbReference type="SAM" id="SignalP"/>
    </source>
</evidence>
<dbReference type="InterPro" id="IPR010851">
    <property type="entry name" value="DEFL"/>
</dbReference>
<keyword evidence="8" id="KW-1185">Reference proteome</keyword>
<comment type="caution">
    <text evidence="7">The sequence shown here is derived from an EMBL/GenBank/DDBJ whole genome shotgun (WGS) entry which is preliminary data.</text>
</comment>
<keyword evidence="3" id="KW-0295">Fungicide</keyword>
<dbReference type="AlphaFoldDB" id="A0A1R3JKF5"/>
<dbReference type="PANTHER" id="PTHR33830:SF21">
    <property type="entry name" value="DEFENSIN-LIKE PROTEIN 165-RELATED"/>
    <property type="match status" value="1"/>
</dbReference>
<evidence type="ECO:0000256" key="1">
    <source>
        <dbReference type="ARBA" id="ARBA00006722"/>
    </source>
</evidence>
<evidence type="ECO:0000256" key="4">
    <source>
        <dbReference type="ARBA" id="ARBA00022821"/>
    </source>
</evidence>
<evidence type="ECO:0000313" key="8">
    <source>
        <dbReference type="Proteomes" id="UP000187203"/>
    </source>
</evidence>
<name>A0A1R3JKF5_9ROSI</name>
<keyword evidence="6" id="KW-0732">Signal</keyword>
<dbReference type="Proteomes" id="UP000187203">
    <property type="component" value="Unassembled WGS sequence"/>
</dbReference>
<gene>
    <name evidence="7" type="ORF">COLO4_16008</name>
</gene>
<dbReference type="EMBL" id="AWUE01015854">
    <property type="protein sequence ID" value="OMO95288.1"/>
    <property type="molecule type" value="Genomic_DNA"/>
</dbReference>
<accession>A0A1R3JKF5</accession>
<organism evidence="7 8">
    <name type="scientific">Corchorus olitorius</name>
    <dbReference type="NCBI Taxonomy" id="93759"/>
    <lineage>
        <taxon>Eukaryota</taxon>
        <taxon>Viridiplantae</taxon>
        <taxon>Streptophyta</taxon>
        <taxon>Embryophyta</taxon>
        <taxon>Tracheophyta</taxon>
        <taxon>Spermatophyta</taxon>
        <taxon>Magnoliopsida</taxon>
        <taxon>eudicotyledons</taxon>
        <taxon>Gunneridae</taxon>
        <taxon>Pentapetalae</taxon>
        <taxon>rosids</taxon>
        <taxon>malvids</taxon>
        <taxon>Malvales</taxon>
        <taxon>Malvaceae</taxon>
        <taxon>Grewioideae</taxon>
        <taxon>Apeibeae</taxon>
        <taxon>Corchorus</taxon>
    </lineage>
</organism>
<comment type="similarity">
    <text evidence="1">Belongs to the DEFL family.</text>
</comment>
<dbReference type="GO" id="GO:0050832">
    <property type="term" value="P:defense response to fungus"/>
    <property type="evidence" value="ECO:0007669"/>
    <property type="project" value="UniProtKB-KW"/>
</dbReference>
<evidence type="ECO:0000256" key="3">
    <source>
        <dbReference type="ARBA" id="ARBA00022577"/>
    </source>
</evidence>